<dbReference type="Proteomes" id="UP001059209">
    <property type="component" value="Chromosome"/>
</dbReference>
<dbReference type="EMBL" id="CP104205">
    <property type="protein sequence ID" value="UWX54788.1"/>
    <property type="molecule type" value="Genomic_DNA"/>
</dbReference>
<dbReference type="SUPFAM" id="SSF46785">
    <property type="entry name" value="Winged helix' DNA-binding domain"/>
    <property type="match status" value="1"/>
</dbReference>
<protein>
    <submittedName>
        <fullName evidence="1">Uncharacterized protein</fullName>
    </submittedName>
</protein>
<keyword evidence="2" id="KW-1185">Reference proteome</keyword>
<gene>
    <name evidence="1" type="ORF">NYZ99_18655</name>
</gene>
<proteinExistence type="predicted"/>
<evidence type="ECO:0000313" key="1">
    <source>
        <dbReference type="EMBL" id="UWX54788.1"/>
    </source>
</evidence>
<name>A0ABY5Y6Y8_9FLAO</name>
<accession>A0ABY5Y6Y8</accession>
<evidence type="ECO:0000313" key="2">
    <source>
        <dbReference type="Proteomes" id="UP001059209"/>
    </source>
</evidence>
<dbReference type="InterPro" id="IPR036390">
    <property type="entry name" value="WH_DNA-bd_sf"/>
</dbReference>
<sequence>MLERASDYTEEVYTKFRKLIVTKKIGAGEPICQKELSQILNANDDCLNFVIKKLRKEALVTLNSSKEIMVREVRDQRNYRYFGLSDCLGNESDKTIYPKSTPGKDR</sequence>
<reference evidence="1" key="1">
    <citation type="submission" date="2022-09" db="EMBL/GenBank/DDBJ databases">
        <title>Maribacter litopenaei sp. nov., isolated from the intestinal tract of the Pacific White Shrimp, Litopenaeus vannamei.</title>
        <authorList>
            <person name="Kim S.Y."/>
            <person name="Hwang C.Y."/>
        </authorList>
    </citation>
    <scope>NUCLEOTIDE SEQUENCE</scope>
    <source>
        <strain evidence="1">HL-LV01</strain>
    </source>
</reference>
<dbReference type="RefSeq" id="WP_260572643.1">
    <property type="nucleotide sequence ID" value="NZ_CP104205.1"/>
</dbReference>
<organism evidence="1 2">
    <name type="scientific">Maribacter litopenaei</name>
    <dbReference type="NCBI Taxonomy" id="2976127"/>
    <lineage>
        <taxon>Bacteria</taxon>
        <taxon>Pseudomonadati</taxon>
        <taxon>Bacteroidota</taxon>
        <taxon>Flavobacteriia</taxon>
        <taxon>Flavobacteriales</taxon>
        <taxon>Flavobacteriaceae</taxon>
        <taxon>Maribacter</taxon>
    </lineage>
</organism>